<dbReference type="Proteomes" id="UP001174677">
    <property type="component" value="Chromosome 1"/>
</dbReference>
<dbReference type="EMBL" id="JARPOI010000001">
    <property type="protein sequence ID" value="KAJ9189964.1"/>
    <property type="molecule type" value="Genomic_DNA"/>
</dbReference>
<evidence type="ECO:0000313" key="3">
    <source>
        <dbReference type="Proteomes" id="UP001174677"/>
    </source>
</evidence>
<comment type="caution">
    <text evidence="2">The sequence shown here is derived from an EMBL/GenBank/DDBJ whole genome shotgun (WGS) entry which is preliminary data.</text>
</comment>
<evidence type="ECO:0008006" key="4">
    <source>
        <dbReference type="Google" id="ProtNLM"/>
    </source>
</evidence>
<dbReference type="PANTHER" id="PTHR33132">
    <property type="entry name" value="OSJNBB0118P14.9 PROTEIN"/>
    <property type="match status" value="1"/>
</dbReference>
<accession>A0ABQ9NBS7</accession>
<evidence type="ECO:0000313" key="2">
    <source>
        <dbReference type="EMBL" id="KAJ9189964.1"/>
    </source>
</evidence>
<evidence type="ECO:0000256" key="1">
    <source>
        <dbReference type="SAM" id="MobiDB-lite"/>
    </source>
</evidence>
<protein>
    <recommendedName>
        <fullName evidence="4">Serine-rich protein-like protein</fullName>
    </recommendedName>
</protein>
<reference evidence="2" key="1">
    <citation type="journal article" date="2023" name="Plant Biotechnol. J.">
        <title>Chromosome-level wild Hevea brasiliensis genome provides new tools for genomic-assisted breeding and valuable loci to elevate rubber yield.</title>
        <authorList>
            <person name="Cheng H."/>
            <person name="Song X."/>
            <person name="Hu Y."/>
            <person name="Wu T."/>
            <person name="Yang Q."/>
            <person name="An Z."/>
            <person name="Feng S."/>
            <person name="Deng Z."/>
            <person name="Wu W."/>
            <person name="Zeng X."/>
            <person name="Tu M."/>
            <person name="Wang X."/>
            <person name="Huang H."/>
        </authorList>
    </citation>
    <scope>NUCLEOTIDE SEQUENCE</scope>
    <source>
        <strain evidence="2">MT/VB/25A 57/8</strain>
    </source>
</reference>
<gene>
    <name evidence="2" type="ORF">P3X46_001207</name>
</gene>
<dbReference type="PANTHER" id="PTHR33132:SF132">
    <property type="entry name" value="SERINE-RICH PROTEIN"/>
    <property type="match status" value="1"/>
</dbReference>
<feature type="compositionally biased region" description="Low complexity" evidence="1">
    <location>
        <begin position="51"/>
        <end position="62"/>
    </location>
</feature>
<feature type="region of interest" description="Disordered" evidence="1">
    <location>
        <begin position="48"/>
        <end position="69"/>
    </location>
</feature>
<name>A0ABQ9NBS7_HEVBR</name>
<proteinExistence type="predicted"/>
<keyword evidence="3" id="KW-1185">Reference proteome</keyword>
<sequence length="120" mass="13257">MATKNNSSSSTRRACLCSPTTHPGSFKCSLHRNPRGIYAKSTAHMNRMELSSSSSRTATGESSKSKKIVMMPSKANLIKAFLMQIIKPSSHDIQRRRNFKPKLTRFCPFNGNGHNGVTVS</sequence>
<organism evidence="2 3">
    <name type="scientific">Hevea brasiliensis</name>
    <name type="common">Para rubber tree</name>
    <name type="synonym">Siphonia brasiliensis</name>
    <dbReference type="NCBI Taxonomy" id="3981"/>
    <lineage>
        <taxon>Eukaryota</taxon>
        <taxon>Viridiplantae</taxon>
        <taxon>Streptophyta</taxon>
        <taxon>Embryophyta</taxon>
        <taxon>Tracheophyta</taxon>
        <taxon>Spermatophyta</taxon>
        <taxon>Magnoliopsida</taxon>
        <taxon>eudicotyledons</taxon>
        <taxon>Gunneridae</taxon>
        <taxon>Pentapetalae</taxon>
        <taxon>rosids</taxon>
        <taxon>fabids</taxon>
        <taxon>Malpighiales</taxon>
        <taxon>Euphorbiaceae</taxon>
        <taxon>Crotonoideae</taxon>
        <taxon>Micrandreae</taxon>
        <taxon>Hevea</taxon>
    </lineage>
</organism>